<accession>A0A291IIS2</accession>
<comment type="caution">
    <text evidence="1">The sequence shown here is derived from an EMBL/GenBank/DDBJ whole genome shotgun (WGS) entry which is preliminary data.</text>
</comment>
<dbReference type="AlphaFoldDB" id="A0A291IIS2"/>
<dbReference type="RefSeq" id="WP_064029112.1">
    <property type="nucleotide sequence ID" value="NZ_CP023669.1"/>
</dbReference>
<keyword evidence="1" id="KW-0808">Transferase</keyword>
<dbReference type="GO" id="GO:0008168">
    <property type="term" value="F:methyltransferase activity"/>
    <property type="evidence" value="ECO:0007669"/>
    <property type="project" value="UniProtKB-KW"/>
</dbReference>
<dbReference type="EMBL" id="LUUL01000108">
    <property type="protein sequence ID" value="OAI23135.1"/>
    <property type="molecule type" value="Genomic_DNA"/>
</dbReference>
<keyword evidence="2" id="KW-1185">Reference proteome</keyword>
<name>A0A291IIS2_9GAMM</name>
<proteinExistence type="predicted"/>
<gene>
    <name evidence="1" type="ORF">A1356_17975</name>
</gene>
<dbReference type="KEGG" id="mko:MKLM6_1834"/>
<keyword evidence="1" id="KW-0489">Methyltransferase</keyword>
<dbReference type="Gene3D" id="3.40.50.150">
    <property type="entry name" value="Vaccinia Virus protein VP39"/>
    <property type="match status" value="1"/>
</dbReference>
<dbReference type="SUPFAM" id="SSF53335">
    <property type="entry name" value="S-adenosyl-L-methionine-dependent methyltransferases"/>
    <property type="match status" value="1"/>
</dbReference>
<evidence type="ECO:0000313" key="1">
    <source>
        <dbReference type="EMBL" id="OAI23135.1"/>
    </source>
</evidence>
<reference evidence="1 2" key="1">
    <citation type="submission" date="2016-03" db="EMBL/GenBank/DDBJ databases">
        <authorList>
            <person name="Heylen K."/>
            <person name="De Vos P."/>
            <person name="Vekeman B."/>
        </authorList>
    </citation>
    <scope>NUCLEOTIDE SEQUENCE [LARGE SCALE GENOMIC DNA]</scope>
    <source>
        <strain evidence="1 2">R-49807</strain>
    </source>
</reference>
<dbReference type="GO" id="GO:0032259">
    <property type="term" value="P:methylation"/>
    <property type="evidence" value="ECO:0007669"/>
    <property type="project" value="UniProtKB-KW"/>
</dbReference>
<evidence type="ECO:0000313" key="2">
    <source>
        <dbReference type="Proteomes" id="UP000077734"/>
    </source>
</evidence>
<dbReference type="InterPro" id="IPR029063">
    <property type="entry name" value="SAM-dependent_MTases_sf"/>
</dbReference>
<protein>
    <submittedName>
        <fullName evidence="1">Methyltransferase type 12</fullName>
    </submittedName>
</protein>
<organism evidence="1 2">
    <name type="scientific">Methylomonas koyamae</name>
    <dbReference type="NCBI Taxonomy" id="702114"/>
    <lineage>
        <taxon>Bacteria</taxon>
        <taxon>Pseudomonadati</taxon>
        <taxon>Pseudomonadota</taxon>
        <taxon>Gammaproteobacteria</taxon>
        <taxon>Methylococcales</taxon>
        <taxon>Methylococcaceae</taxon>
        <taxon>Methylomonas</taxon>
    </lineage>
</organism>
<dbReference type="Proteomes" id="UP000077734">
    <property type="component" value="Unassembled WGS sequence"/>
</dbReference>
<sequence length="250" mass="29060">MNDKENRFANLSFDEFRKLAKDQKLSKYERIGFPNHYRSDKEKYIFDDILTKLSLLEKESKYILDIGPGCSDLPQIFINYCQKKKHSLILIDAPEMLEQLPDAPHIKKIPGFYPDCPDLIEQFTEKIDIILCYSVLHYIFVDTSIFRFLDLSLSLLAPGGQMLLGDIPNISKRKRFFASDTGIKFHQDFMQTTDIPEVKFNQIEHNQIDDAIVMAIAQRARQQGFDAYILPQAPNLPMANRREDILIIRP</sequence>